<feature type="domain" description="Fucosyltransferase C-terminal" evidence="13">
    <location>
        <begin position="161"/>
        <end position="335"/>
    </location>
</feature>
<feature type="domain" description="Fucosyltransferase N-terminal" evidence="14">
    <location>
        <begin position="28"/>
        <end position="131"/>
    </location>
</feature>
<keyword evidence="10 12" id="KW-0472">Membrane</keyword>
<dbReference type="STRING" id="6248.A0A0K0ENT0"/>
<dbReference type="PANTHER" id="PTHR48438">
    <property type="entry name" value="ALPHA-(1,3)-FUCOSYLTRANSFERASE C-RELATED"/>
    <property type="match status" value="1"/>
</dbReference>
<comment type="subcellular location">
    <subcellularLocation>
        <location evidence="1 12">Golgi apparatus</location>
        <location evidence="1 12">Golgi stack membrane</location>
        <topology evidence="1 12">Single-pass type II membrane protein</topology>
    </subcellularLocation>
</comment>
<evidence type="ECO:0000313" key="15">
    <source>
        <dbReference type="Proteomes" id="UP000035681"/>
    </source>
</evidence>
<evidence type="ECO:0000256" key="4">
    <source>
        <dbReference type="ARBA" id="ARBA00022676"/>
    </source>
</evidence>
<evidence type="ECO:0000256" key="9">
    <source>
        <dbReference type="ARBA" id="ARBA00023034"/>
    </source>
</evidence>
<comment type="similarity">
    <text evidence="3 12">Belongs to the glycosyltransferase 10 family.</text>
</comment>
<dbReference type="SUPFAM" id="SSF53756">
    <property type="entry name" value="UDP-Glycosyltransferase/glycogen phosphorylase"/>
    <property type="match status" value="1"/>
</dbReference>
<feature type="transmembrane region" description="Helical" evidence="12">
    <location>
        <begin position="12"/>
        <end position="36"/>
    </location>
</feature>
<reference evidence="16" key="1">
    <citation type="submission" date="2015-08" db="UniProtKB">
        <authorList>
            <consortium name="WormBaseParasite"/>
        </authorList>
    </citation>
    <scope>IDENTIFICATION</scope>
</reference>
<evidence type="ECO:0000256" key="8">
    <source>
        <dbReference type="ARBA" id="ARBA00022989"/>
    </source>
</evidence>
<keyword evidence="7" id="KW-0735">Signal-anchor</keyword>
<evidence type="ECO:0000256" key="6">
    <source>
        <dbReference type="ARBA" id="ARBA00022692"/>
    </source>
</evidence>
<sequence>MKSKLFLIYKYFFIIILTINIKFTTLTKYVIISWNWRKWEDFGYCEKYNCLFTKDRKEFNNADAIFFNDFYNSKSKYGSKLINRPKNTTLFVNSITESYRRLSSKKKLNKIMYPKGYFNLTFSYLPNADIKLISINKDWIFTNITIDEIKKIDKNINNIFNTKTGKIIWLVSNCKTPSGREYAIRHLKKYIKIDQYGECTGKRVILNYQKTEELFNKYYFYIASENSDCKHYLTEKIFSRLPFTSIPIVTVKSLYKKYIPDNSFIAMDSFKSPRHLARYLKVLIKNKSKYLKFFDYRKLGWKVEETLTGKCHLCHEIIKFIQSKKKKVYYDIDDWLKKSTYCLHDNYILKHWKLNNKKIS</sequence>
<dbReference type="PANTHER" id="PTHR48438:SF1">
    <property type="entry name" value="ALPHA-(1,3)-FUCOSYLTRANSFERASE C-RELATED"/>
    <property type="match status" value="1"/>
</dbReference>
<evidence type="ECO:0000256" key="3">
    <source>
        <dbReference type="ARBA" id="ARBA00008919"/>
    </source>
</evidence>
<dbReference type="InterPro" id="IPR055270">
    <property type="entry name" value="Glyco_tran_10_C"/>
</dbReference>
<evidence type="ECO:0000313" key="16">
    <source>
        <dbReference type="WBParaSite" id="SSTP_0001111700.1"/>
    </source>
</evidence>
<dbReference type="WBParaSite" id="SSTP_0001111700.1">
    <property type="protein sequence ID" value="SSTP_0001111700.1"/>
    <property type="gene ID" value="SSTP_0001111700"/>
</dbReference>
<keyword evidence="4 12" id="KW-0328">Glycosyltransferase</keyword>
<accession>A0A0K0ENT0</accession>
<keyword evidence="5 12" id="KW-0808">Transferase</keyword>
<comment type="pathway">
    <text evidence="2">Protein modification; protein glycosylation.</text>
</comment>
<evidence type="ECO:0000256" key="1">
    <source>
        <dbReference type="ARBA" id="ARBA00004447"/>
    </source>
</evidence>
<dbReference type="AlphaFoldDB" id="A0A0K0ENT0"/>
<name>A0A0K0ENT0_STRER</name>
<organism evidence="16">
    <name type="scientific">Strongyloides stercoralis</name>
    <name type="common">Threadworm</name>
    <dbReference type="NCBI Taxonomy" id="6248"/>
    <lineage>
        <taxon>Eukaryota</taxon>
        <taxon>Metazoa</taxon>
        <taxon>Ecdysozoa</taxon>
        <taxon>Nematoda</taxon>
        <taxon>Chromadorea</taxon>
        <taxon>Rhabditida</taxon>
        <taxon>Tylenchina</taxon>
        <taxon>Panagrolaimomorpha</taxon>
        <taxon>Strongyloidoidea</taxon>
        <taxon>Strongyloididae</taxon>
        <taxon>Strongyloides</taxon>
    </lineage>
</organism>
<dbReference type="Gene3D" id="3.40.50.11660">
    <property type="entry name" value="Glycosyl transferase family 10, C-terminal domain"/>
    <property type="match status" value="1"/>
</dbReference>
<keyword evidence="6 12" id="KW-0812">Transmembrane</keyword>
<proteinExistence type="inferred from homology"/>
<dbReference type="WBParaSite" id="TCONS_00007829.p1">
    <property type="protein sequence ID" value="TCONS_00007829.p1"/>
    <property type="gene ID" value="XLOC_005842"/>
</dbReference>
<protein>
    <recommendedName>
        <fullName evidence="12">Fucosyltransferase</fullName>
        <ecNumber evidence="12">2.4.1.-</ecNumber>
    </recommendedName>
</protein>
<dbReference type="GO" id="GO:0008417">
    <property type="term" value="F:fucosyltransferase activity"/>
    <property type="evidence" value="ECO:0007669"/>
    <property type="project" value="InterPro"/>
</dbReference>
<dbReference type="Pfam" id="PF17039">
    <property type="entry name" value="Glyco_tran_10_N"/>
    <property type="match status" value="1"/>
</dbReference>
<evidence type="ECO:0000256" key="11">
    <source>
        <dbReference type="ARBA" id="ARBA00023180"/>
    </source>
</evidence>
<evidence type="ECO:0000256" key="5">
    <source>
        <dbReference type="ARBA" id="ARBA00022679"/>
    </source>
</evidence>
<dbReference type="Pfam" id="PF00852">
    <property type="entry name" value="Glyco_transf_10"/>
    <property type="match status" value="1"/>
</dbReference>
<keyword evidence="8 12" id="KW-1133">Transmembrane helix</keyword>
<evidence type="ECO:0000259" key="13">
    <source>
        <dbReference type="Pfam" id="PF00852"/>
    </source>
</evidence>
<dbReference type="InterPro" id="IPR038577">
    <property type="entry name" value="GT10-like_C_sf"/>
</dbReference>
<evidence type="ECO:0000256" key="2">
    <source>
        <dbReference type="ARBA" id="ARBA00004922"/>
    </source>
</evidence>
<evidence type="ECO:0000256" key="12">
    <source>
        <dbReference type="RuleBase" id="RU003832"/>
    </source>
</evidence>
<keyword evidence="15" id="KW-1185">Reference proteome</keyword>
<dbReference type="GO" id="GO:0032580">
    <property type="term" value="C:Golgi cisterna membrane"/>
    <property type="evidence" value="ECO:0007669"/>
    <property type="project" value="UniProtKB-SubCell"/>
</dbReference>
<keyword evidence="11" id="KW-0325">Glycoprotein</keyword>
<evidence type="ECO:0000256" key="7">
    <source>
        <dbReference type="ARBA" id="ARBA00022968"/>
    </source>
</evidence>
<dbReference type="InterPro" id="IPR031481">
    <property type="entry name" value="Glyco_tran_10_N"/>
</dbReference>
<keyword evidence="9 12" id="KW-0333">Golgi apparatus</keyword>
<evidence type="ECO:0000259" key="14">
    <source>
        <dbReference type="Pfam" id="PF17039"/>
    </source>
</evidence>
<dbReference type="EC" id="2.4.1.-" evidence="12"/>
<dbReference type="UniPathway" id="UPA00378"/>
<evidence type="ECO:0000256" key="10">
    <source>
        <dbReference type="ARBA" id="ARBA00023136"/>
    </source>
</evidence>
<dbReference type="InterPro" id="IPR001503">
    <property type="entry name" value="Glyco_trans_10"/>
</dbReference>
<dbReference type="Proteomes" id="UP000035681">
    <property type="component" value="Unplaced"/>
</dbReference>